<evidence type="ECO:0000259" key="1">
    <source>
        <dbReference type="Pfam" id="PF05124"/>
    </source>
</evidence>
<dbReference type="EMBL" id="DQUI01000024">
    <property type="protein sequence ID" value="HIP84072.1"/>
    <property type="molecule type" value="Genomic_DNA"/>
</dbReference>
<dbReference type="Pfam" id="PF05124">
    <property type="entry name" value="S_layer_C"/>
    <property type="match status" value="1"/>
</dbReference>
<evidence type="ECO:0000313" key="3">
    <source>
        <dbReference type="Proteomes" id="UP000643554"/>
    </source>
</evidence>
<name>A0A832Z6S9_9EURY</name>
<accession>A0A832Z6S9</accession>
<dbReference type="InterPro" id="IPR006454">
    <property type="entry name" value="S_layer_MJ"/>
</dbReference>
<organism evidence="2 3">
    <name type="scientific">Methanothermococcus okinawensis</name>
    <dbReference type="NCBI Taxonomy" id="155863"/>
    <lineage>
        <taxon>Archaea</taxon>
        <taxon>Methanobacteriati</taxon>
        <taxon>Methanobacteriota</taxon>
        <taxon>Methanomada group</taxon>
        <taxon>Methanococci</taxon>
        <taxon>Methanococcales</taxon>
        <taxon>Methanococcaceae</taxon>
        <taxon>Methanothermococcus</taxon>
    </lineage>
</organism>
<evidence type="ECO:0000313" key="2">
    <source>
        <dbReference type="EMBL" id="HIP84072.1"/>
    </source>
</evidence>
<dbReference type="InterPro" id="IPR022651">
    <property type="entry name" value="S_layer_C"/>
</dbReference>
<reference evidence="2" key="1">
    <citation type="journal article" date="2020" name="ISME J.">
        <title>Gammaproteobacteria mediating utilization of methyl-, sulfur- and petroleum organic compounds in deep ocean hydrothermal plumes.</title>
        <authorList>
            <person name="Zhou Z."/>
            <person name="Liu Y."/>
            <person name="Pan J."/>
            <person name="Cron B.R."/>
            <person name="Toner B.M."/>
            <person name="Anantharaman K."/>
            <person name="Breier J.A."/>
            <person name="Dick G.J."/>
            <person name="Li M."/>
        </authorList>
    </citation>
    <scope>NUCLEOTIDE SEQUENCE</scope>
    <source>
        <strain evidence="2">SZUA-1453</strain>
    </source>
</reference>
<dbReference type="NCBIfam" id="TIGR01564">
    <property type="entry name" value="S_layer_MJ"/>
    <property type="match status" value="1"/>
</dbReference>
<dbReference type="AlphaFoldDB" id="A0A832Z6S9"/>
<gene>
    <name evidence="2" type="ORF">EYH15_01080</name>
</gene>
<feature type="non-terminal residue" evidence="2">
    <location>
        <position position="90"/>
    </location>
</feature>
<proteinExistence type="predicted"/>
<protein>
    <submittedName>
        <fullName evidence="2">S-layer protein</fullName>
    </submittedName>
</protein>
<sequence length="90" mass="9014">MAMSLKKITAIAVGGAMVASTLATGVAAAEVVTLGDIDEFMKNVVKDGKPNVDIVVGSKGAAMDVVAAADIAAKIGSMCYKDVKIEDGLA</sequence>
<dbReference type="Proteomes" id="UP000643554">
    <property type="component" value="Unassembled WGS sequence"/>
</dbReference>
<feature type="domain" description="S-layer protein outer" evidence="1">
    <location>
        <begin position="36"/>
        <end position="88"/>
    </location>
</feature>
<comment type="caution">
    <text evidence="2">The sequence shown here is derived from an EMBL/GenBank/DDBJ whole genome shotgun (WGS) entry which is preliminary data.</text>
</comment>